<dbReference type="InterPro" id="IPR051043">
    <property type="entry name" value="Sulfatase_Mod_Factor_Kinase"/>
</dbReference>
<evidence type="ECO:0000259" key="2">
    <source>
        <dbReference type="Pfam" id="PF03781"/>
    </source>
</evidence>
<dbReference type="Proteomes" id="UP000618445">
    <property type="component" value="Unassembled WGS sequence"/>
</dbReference>
<name>A0ABR8CGG6_9CYAN</name>
<keyword evidence="4" id="KW-1185">Reference proteome</keyword>
<dbReference type="NCBIfam" id="NF041121">
    <property type="entry name" value="SAV_2336_NTERM"/>
    <property type="match status" value="1"/>
</dbReference>
<evidence type="ECO:0000313" key="4">
    <source>
        <dbReference type="Proteomes" id="UP000618445"/>
    </source>
</evidence>
<reference evidence="3 4" key="1">
    <citation type="journal article" date="2020" name="ISME J.">
        <title>Comparative genomics reveals insights into cyanobacterial evolution and habitat adaptation.</title>
        <authorList>
            <person name="Chen M.Y."/>
            <person name="Teng W.K."/>
            <person name="Zhao L."/>
            <person name="Hu C.X."/>
            <person name="Zhou Y.K."/>
            <person name="Han B.P."/>
            <person name="Song L.R."/>
            <person name="Shu W.S."/>
        </authorList>
    </citation>
    <scope>NUCLEOTIDE SEQUENCE [LARGE SCALE GENOMIC DNA]</scope>
    <source>
        <strain evidence="3 4">FACHB-1050</strain>
    </source>
</reference>
<organism evidence="3 4">
    <name type="scientific">Phormidium tenue FACHB-1050</name>
    <dbReference type="NCBI Taxonomy" id="2692857"/>
    <lineage>
        <taxon>Bacteria</taxon>
        <taxon>Bacillati</taxon>
        <taxon>Cyanobacteriota</taxon>
        <taxon>Cyanophyceae</taxon>
        <taxon>Oscillatoriophycideae</taxon>
        <taxon>Oscillatoriales</taxon>
        <taxon>Oscillatoriaceae</taxon>
        <taxon>Phormidium</taxon>
    </lineage>
</organism>
<accession>A0ABR8CGG6</accession>
<dbReference type="EMBL" id="JACJQY010000052">
    <property type="protein sequence ID" value="MBD2319465.1"/>
    <property type="molecule type" value="Genomic_DNA"/>
</dbReference>
<dbReference type="SUPFAM" id="SSF56436">
    <property type="entry name" value="C-type lectin-like"/>
    <property type="match status" value="1"/>
</dbReference>
<dbReference type="PANTHER" id="PTHR23150:SF19">
    <property type="entry name" value="FORMYLGLYCINE-GENERATING ENZYME"/>
    <property type="match status" value="1"/>
</dbReference>
<sequence length="857" mass="96923">MRQQGKTTSKTKSQTRRSPNQSEIVLDDVHTRSQPASSSPAPANLEAHNSGKVAGLLPRRSASDALMDRQPIKVSNPPSIRDPLALVRSLRPLMRLVPSELVDSLDEQATAQQIAEAFVWQPIIKPVLEPWLDLVLVVDESESMLIWRQTVLEFRKLLRNYGTFRDVHLWGLHWEDRQFKLRSGLGAKHLHRSSRKPELLVDPSGRQLILVISDCVAEYWQSEQIVKLLKLWSRSSPVAVIQVLPEWMWTRTAIRSYAPLTLSSTDAGLPNIRLNAKWNDTYQSVPKSVSAALVPIVPLNADVILNWSQMVMGHCESSGYLVRAIVAQTDAESQDALSPKQQVEQFEVMSSPIAQRLMCLLAASPVITLPVIRLIQETMLSASRQMNVAEVLLGGLLKPIELPKADCNPNELEYAFVDEELRQLLLAETPVPDTVKVLSKYIERQFDKSLDEFLADLMVWSQSSNRELVEKARPFALVTAAVLKRKGGKYRDFVRQIEESYSRPPDRPPVDTEQDIDFPELEWLTFMTARLVEAETETWYPPLQTEEYTVATITIDDENTTDSGVELALFSFKVGSIVKLGNDWIVQKSERLAYRYVEQIDENVVLEMVSIAGGEFMMGSPEDELERYEDESPQHLVTVPDFYMGRYPVTQAQWRVVAAMPQVESELDPDPSNFKGDDRPVEQVSWEDAIEFCARLSIYTKHQYRLPTEAEWEYACRAGTTTPFHFGETISPELANYDCTVSYADSPTGEKIGETTPVEHFDVANAWGLSDMHGNVLEWCQDHWHSNYEDAPEDGGAWLTDNSETTGRVIRGGSWLYLPWNCRSAYRDDGSPDGRNYSLGFRVSCSAPETLQALTEE</sequence>
<dbReference type="Pfam" id="PF03781">
    <property type="entry name" value="FGE-sulfatase"/>
    <property type="match status" value="1"/>
</dbReference>
<evidence type="ECO:0000313" key="3">
    <source>
        <dbReference type="EMBL" id="MBD2319465.1"/>
    </source>
</evidence>
<dbReference type="InterPro" id="IPR016187">
    <property type="entry name" value="CTDL_fold"/>
</dbReference>
<dbReference type="InterPro" id="IPR005532">
    <property type="entry name" value="SUMF_dom"/>
</dbReference>
<protein>
    <submittedName>
        <fullName evidence="3">Formylglycine-generating enzyme family protein</fullName>
    </submittedName>
</protein>
<comment type="caution">
    <text evidence="3">The sequence shown here is derived from an EMBL/GenBank/DDBJ whole genome shotgun (WGS) entry which is preliminary data.</text>
</comment>
<dbReference type="InterPro" id="IPR047738">
    <property type="entry name" value="SAV_2336-like_N"/>
</dbReference>
<evidence type="ECO:0000256" key="1">
    <source>
        <dbReference type="SAM" id="MobiDB-lite"/>
    </source>
</evidence>
<dbReference type="Gene3D" id="3.90.1580.10">
    <property type="entry name" value="paralog of FGE (formylglycine-generating enzyme)"/>
    <property type="match status" value="1"/>
</dbReference>
<dbReference type="PANTHER" id="PTHR23150">
    <property type="entry name" value="SULFATASE MODIFYING FACTOR 1, 2"/>
    <property type="match status" value="1"/>
</dbReference>
<feature type="region of interest" description="Disordered" evidence="1">
    <location>
        <begin position="1"/>
        <end position="50"/>
    </location>
</feature>
<gene>
    <name evidence="3" type="ORF">H6G05_21825</name>
</gene>
<proteinExistence type="predicted"/>
<feature type="domain" description="Sulfatase-modifying factor enzyme-like" evidence="2">
    <location>
        <begin position="607"/>
        <end position="843"/>
    </location>
</feature>
<feature type="compositionally biased region" description="Low complexity" evidence="1">
    <location>
        <begin position="1"/>
        <end position="18"/>
    </location>
</feature>
<dbReference type="InterPro" id="IPR042095">
    <property type="entry name" value="SUMF_sf"/>
</dbReference>